<dbReference type="OrthoDB" id="9795923at2"/>
<dbReference type="SUPFAM" id="SSF46785">
    <property type="entry name" value="Winged helix' DNA-binding domain"/>
    <property type="match status" value="1"/>
</dbReference>
<dbReference type="Pfam" id="PF02082">
    <property type="entry name" value="Rrf2"/>
    <property type="match status" value="1"/>
</dbReference>
<evidence type="ECO:0000313" key="3">
    <source>
        <dbReference type="Proteomes" id="UP000050580"/>
    </source>
</evidence>
<sequence length="154" mass="17112">MKLTLKTDFAFRTLLYLGRQQTLVSIAEVASYHGISRNHLVKVVHELGQHGFIETVRGKHGGIRLAEKAWHSTAGDVVRAMEEDLALVVCFEPLRPQAPATTHATGTCRYADQCGLQHTLAQALDAFMRELDRTPLARLLRPVHQAGEHRITGP</sequence>
<dbReference type="PROSITE" id="PS51197">
    <property type="entry name" value="HTH_RRF2_2"/>
    <property type="match status" value="1"/>
</dbReference>
<accession>A0A0U1Q223</accession>
<dbReference type="Gene3D" id="1.10.10.10">
    <property type="entry name" value="Winged helix-like DNA-binding domain superfamily/Winged helix DNA-binding domain"/>
    <property type="match status" value="1"/>
</dbReference>
<dbReference type="EMBL" id="LBNQ01000012">
    <property type="protein sequence ID" value="KKW68824.1"/>
    <property type="molecule type" value="Genomic_DNA"/>
</dbReference>
<dbReference type="InterPro" id="IPR036390">
    <property type="entry name" value="WH_DNA-bd_sf"/>
</dbReference>
<dbReference type="PANTHER" id="PTHR33221">
    <property type="entry name" value="WINGED HELIX-TURN-HELIX TRANSCRIPTIONAL REGULATOR, RRF2 FAMILY"/>
    <property type="match status" value="1"/>
</dbReference>
<evidence type="ECO:0000256" key="1">
    <source>
        <dbReference type="ARBA" id="ARBA00023125"/>
    </source>
</evidence>
<dbReference type="AlphaFoldDB" id="A0A0U1Q223"/>
<dbReference type="RefSeq" id="WP_046740750.1">
    <property type="nucleotide sequence ID" value="NZ_LBNQ01000012.1"/>
</dbReference>
<dbReference type="Proteomes" id="UP000050580">
    <property type="component" value="Unassembled WGS sequence"/>
</dbReference>
<dbReference type="STRING" id="1610491.AAV94_02455"/>
<protein>
    <recommendedName>
        <fullName evidence="4">BadM/Rrf2 family transcriptional regulator</fullName>
    </recommendedName>
</protein>
<dbReference type="InterPro" id="IPR036388">
    <property type="entry name" value="WH-like_DNA-bd_sf"/>
</dbReference>
<evidence type="ECO:0008006" key="4">
    <source>
        <dbReference type="Google" id="ProtNLM"/>
    </source>
</evidence>
<dbReference type="GO" id="GO:0003700">
    <property type="term" value="F:DNA-binding transcription factor activity"/>
    <property type="evidence" value="ECO:0007669"/>
    <property type="project" value="TreeGrafter"/>
</dbReference>
<keyword evidence="3" id="KW-1185">Reference proteome</keyword>
<evidence type="ECO:0000313" key="2">
    <source>
        <dbReference type="EMBL" id="KKW68824.1"/>
    </source>
</evidence>
<comment type="caution">
    <text evidence="2">The sequence shown here is derived from an EMBL/GenBank/DDBJ whole genome shotgun (WGS) entry which is preliminary data.</text>
</comment>
<proteinExistence type="predicted"/>
<dbReference type="NCBIfam" id="TIGR00738">
    <property type="entry name" value="rrf2_super"/>
    <property type="match status" value="1"/>
</dbReference>
<dbReference type="GO" id="GO:0005829">
    <property type="term" value="C:cytosol"/>
    <property type="evidence" value="ECO:0007669"/>
    <property type="project" value="TreeGrafter"/>
</dbReference>
<reference evidence="2 3" key="1">
    <citation type="submission" date="2015-05" db="EMBL/GenBank/DDBJ databases">
        <title>Draft genome sequence of Lampropedia sp. CT6, isolated from the microbial mat of a hot water spring, located at Manikaran, India.</title>
        <authorList>
            <person name="Tripathi C."/>
            <person name="Rani P."/>
            <person name="Mahato N.K."/>
            <person name="Lal R."/>
        </authorList>
    </citation>
    <scope>NUCLEOTIDE SEQUENCE [LARGE SCALE GENOMIC DNA]</scope>
    <source>
        <strain evidence="2 3">CT6</strain>
    </source>
</reference>
<dbReference type="PANTHER" id="PTHR33221:SF4">
    <property type="entry name" value="HTH-TYPE TRANSCRIPTIONAL REPRESSOR NSRR"/>
    <property type="match status" value="1"/>
</dbReference>
<dbReference type="GO" id="GO:0003677">
    <property type="term" value="F:DNA binding"/>
    <property type="evidence" value="ECO:0007669"/>
    <property type="project" value="UniProtKB-KW"/>
</dbReference>
<keyword evidence="1" id="KW-0238">DNA-binding</keyword>
<dbReference type="PATRIC" id="fig|1610491.3.peg.513"/>
<organism evidence="2 3">
    <name type="scientific">Lampropedia cohaerens</name>
    <dbReference type="NCBI Taxonomy" id="1610491"/>
    <lineage>
        <taxon>Bacteria</taxon>
        <taxon>Pseudomonadati</taxon>
        <taxon>Pseudomonadota</taxon>
        <taxon>Betaproteobacteria</taxon>
        <taxon>Burkholderiales</taxon>
        <taxon>Comamonadaceae</taxon>
        <taxon>Lampropedia</taxon>
    </lineage>
</organism>
<name>A0A0U1Q223_9BURK</name>
<dbReference type="InterPro" id="IPR000944">
    <property type="entry name" value="Tscrpt_reg_Rrf2"/>
</dbReference>
<gene>
    <name evidence="2" type="ORF">AAV94_02455</name>
</gene>